<proteinExistence type="predicted"/>
<organism evidence="2 3">
    <name type="scientific">Neoaquamicrobium sediminum</name>
    <dbReference type="NCBI Taxonomy" id="1849104"/>
    <lineage>
        <taxon>Bacteria</taxon>
        <taxon>Pseudomonadati</taxon>
        <taxon>Pseudomonadota</taxon>
        <taxon>Alphaproteobacteria</taxon>
        <taxon>Hyphomicrobiales</taxon>
        <taxon>Phyllobacteriaceae</taxon>
        <taxon>Neoaquamicrobium</taxon>
    </lineage>
</organism>
<dbReference type="Proteomes" id="UP001559025">
    <property type="component" value="Unassembled WGS sequence"/>
</dbReference>
<sequence length="314" mass="34050">MYRLASHPYNSHRAAGRPERLLRASVTAFCATPRPTRREIAQLDDLATPLLGRVSDETLRFVAAALSETPHAPAALVRRLADLPADISAPLLVSSPVLTNIDLVALIGRHGLGHARAIAARAGLDDRIRRLVQVVGAMEHSPVLTEKETGAAEEARERLRHMMRPAGALVQESALPPGTAVNLRWDSEPTPYRKLRSTALAGVPTLFHTALADALGIGLQRAAAIADDSDVSSFIVALRALCLSDEQAFLLMQCVRRDRSQDIRSIAAFLDAYAAVSSETAARFVEAWRESPHENLHREPANQLAPSSTRLRAS</sequence>
<comment type="caution">
    <text evidence="2">The sequence shown here is derived from an EMBL/GenBank/DDBJ whole genome shotgun (WGS) entry which is preliminary data.</text>
</comment>
<evidence type="ECO:0008006" key="4">
    <source>
        <dbReference type="Google" id="ProtNLM"/>
    </source>
</evidence>
<dbReference type="EMBL" id="JAZHFV010000002">
    <property type="protein sequence ID" value="MEX4007431.1"/>
    <property type="molecule type" value="Genomic_DNA"/>
</dbReference>
<feature type="compositionally biased region" description="Polar residues" evidence="1">
    <location>
        <begin position="304"/>
        <end position="314"/>
    </location>
</feature>
<dbReference type="RefSeq" id="WP_368802601.1">
    <property type="nucleotide sequence ID" value="NZ_JAZHFV010000002.1"/>
</dbReference>
<accession>A0ABV3WRZ4</accession>
<keyword evidence="3" id="KW-1185">Reference proteome</keyword>
<evidence type="ECO:0000313" key="3">
    <source>
        <dbReference type="Proteomes" id="UP001559025"/>
    </source>
</evidence>
<name>A0ABV3WRZ4_9HYPH</name>
<reference evidence="2 3" key="1">
    <citation type="submission" date="2024-01" db="EMBL/GenBank/DDBJ databases">
        <title>New evidence supports the origin of RcGTA from prophage.</title>
        <authorList>
            <person name="Xu Y."/>
            <person name="Liu B."/>
            <person name="Chen F."/>
        </authorList>
    </citation>
    <scope>NUCLEOTIDE SEQUENCE [LARGE SCALE GENOMIC DNA]</scope>
    <source>
        <strain evidence="2 3">CBW1107-2</strain>
    </source>
</reference>
<feature type="region of interest" description="Disordered" evidence="1">
    <location>
        <begin position="292"/>
        <end position="314"/>
    </location>
</feature>
<evidence type="ECO:0000256" key="1">
    <source>
        <dbReference type="SAM" id="MobiDB-lite"/>
    </source>
</evidence>
<evidence type="ECO:0000313" key="2">
    <source>
        <dbReference type="EMBL" id="MEX4007431.1"/>
    </source>
</evidence>
<protein>
    <recommendedName>
        <fullName evidence="4">DUF2336 domain-containing protein</fullName>
    </recommendedName>
</protein>
<gene>
    <name evidence="2" type="ORF">V1479_08955</name>
</gene>